<feature type="compositionally biased region" description="Basic and acidic residues" evidence="1">
    <location>
        <begin position="92"/>
        <end position="104"/>
    </location>
</feature>
<proteinExistence type="predicted"/>
<dbReference type="AlphaFoldDB" id="A0A6J4UTN9"/>
<feature type="compositionally biased region" description="Basic and acidic residues" evidence="1">
    <location>
        <begin position="247"/>
        <end position="258"/>
    </location>
</feature>
<feature type="compositionally biased region" description="Basic and acidic residues" evidence="1">
    <location>
        <begin position="143"/>
        <end position="154"/>
    </location>
</feature>
<feature type="compositionally biased region" description="Basic residues" evidence="1">
    <location>
        <begin position="318"/>
        <end position="327"/>
    </location>
</feature>
<feature type="compositionally biased region" description="Low complexity" evidence="1">
    <location>
        <begin position="277"/>
        <end position="292"/>
    </location>
</feature>
<evidence type="ECO:0000313" key="2">
    <source>
        <dbReference type="EMBL" id="CAA9557855.1"/>
    </source>
</evidence>
<gene>
    <name evidence="2" type="ORF">AVDCRST_MAG88-1255</name>
</gene>
<feature type="non-terminal residue" evidence="2">
    <location>
        <position position="346"/>
    </location>
</feature>
<feature type="compositionally biased region" description="Low complexity" evidence="1">
    <location>
        <begin position="40"/>
        <end position="51"/>
    </location>
</feature>
<feature type="compositionally biased region" description="Low complexity" evidence="1">
    <location>
        <begin position="81"/>
        <end position="91"/>
    </location>
</feature>
<feature type="region of interest" description="Disordered" evidence="1">
    <location>
        <begin position="1"/>
        <end position="346"/>
    </location>
</feature>
<name>A0A6J4UTN9_9BACT</name>
<feature type="non-terminal residue" evidence="2">
    <location>
        <position position="1"/>
    </location>
</feature>
<feature type="compositionally biased region" description="Basic and acidic residues" evidence="1">
    <location>
        <begin position="67"/>
        <end position="80"/>
    </location>
</feature>
<feature type="compositionally biased region" description="Low complexity" evidence="1">
    <location>
        <begin position="202"/>
        <end position="211"/>
    </location>
</feature>
<dbReference type="EMBL" id="CADCWM010000428">
    <property type="protein sequence ID" value="CAA9557855.1"/>
    <property type="molecule type" value="Genomic_DNA"/>
</dbReference>
<reference evidence="2" key="1">
    <citation type="submission" date="2020-02" db="EMBL/GenBank/DDBJ databases">
        <authorList>
            <person name="Meier V. D."/>
        </authorList>
    </citation>
    <scope>NUCLEOTIDE SEQUENCE</scope>
    <source>
        <strain evidence="2">AVDCRST_MAG88</strain>
    </source>
</reference>
<protein>
    <submittedName>
        <fullName evidence="2">Uncharacterized protein</fullName>
    </submittedName>
</protein>
<feature type="compositionally biased region" description="Basic and acidic residues" evidence="1">
    <location>
        <begin position="1"/>
        <end position="31"/>
    </location>
</feature>
<accession>A0A6J4UTN9</accession>
<feature type="compositionally biased region" description="Basic and acidic residues" evidence="1">
    <location>
        <begin position="115"/>
        <end position="132"/>
    </location>
</feature>
<sequence>VTGAPRGDRRRAAMHERADARPAVHRGDRPGRRLRPPARPGGAQRPPLRRAGQLHRRRRDAAAGGPRRGDGRRPAPDARGARAPGARGRGAPVDREASRPDRRWGTPPGGRGRARGQDRPGRPHDAPRRSGADRLGPLPPPRLRGDPLRREPLHHLAHAGQAGGQWLGRRGRGLVLHARAGRPPDRSPAALHRADPAGGLLPPSRRGQRQGLPGGRRGPGRPDRLPQPPGFVQRLDDRAGDRRRRAGDRARGRPRAGDRSPGGAPDAGRGGHAGQQRLRLGAAPPAHPLAAVRLREPAPPLRALHPRGRGAAAQPPRRVAKSGRRPLHPGGVCDIPGGGRARGRGV</sequence>
<evidence type="ECO:0000256" key="1">
    <source>
        <dbReference type="SAM" id="MobiDB-lite"/>
    </source>
</evidence>
<organism evidence="2">
    <name type="scientific">uncultured Thermomicrobiales bacterium</name>
    <dbReference type="NCBI Taxonomy" id="1645740"/>
    <lineage>
        <taxon>Bacteria</taxon>
        <taxon>Pseudomonadati</taxon>
        <taxon>Thermomicrobiota</taxon>
        <taxon>Thermomicrobia</taxon>
        <taxon>Thermomicrobiales</taxon>
        <taxon>environmental samples</taxon>
    </lineage>
</organism>